<dbReference type="GO" id="GO:0030313">
    <property type="term" value="C:cell envelope"/>
    <property type="evidence" value="ECO:0007669"/>
    <property type="project" value="UniProtKB-SubCell"/>
</dbReference>
<dbReference type="Gene3D" id="2.40.50.100">
    <property type="match status" value="1"/>
</dbReference>
<evidence type="ECO:0000313" key="4">
    <source>
        <dbReference type="Proteomes" id="UP000192721"/>
    </source>
</evidence>
<dbReference type="Proteomes" id="UP000192721">
    <property type="component" value="Unassembled WGS sequence"/>
</dbReference>
<dbReference type="InterPro" id="IPR050465">
    <property type="entry name" value="UPF0194_transport"/>
</dbReference>
<dbReference type="AlphaFoldDB" id="A0A1W0CR89"/>
<dbReference type="SUPFAM" id="SSF111369">
    <property type="entry name" value="HlyD-like secretion proteins"/>
    <property type="match status" value="1"/>
</dbReference>
<name>A0A1W0CR89_9NEIS</name>
<dbReference type="EMBL" id="MUKV01000019">
    <property type="protein sequence ID" value="OQS37304.1"/>
    <property type="molecule type" value="Genomic_DNA"/>
</dbReference>
<accession>A0A1W0CR89</accession>
<organism evidence="3 4">
    <name type="scientific">Chromobacterium haemolyticum</name>
    <dbReference type="NCBI Taxonomy" id="394935"/>
    <lineage>
        <taxon>Bacteria</taxon>
        <taxon>Pseudomonadati</taxon>
        <taxon>Pseudomonadota</taxon>
        <taxon>Betaproteobacteria</taxon>
        <taxon>Neisseriales</taxon>
        <taxon>Chromobacteriaceae</taxon>
        <taxon>Chromobacterium</taxon>
    </lineage>
</organism>
<comment type="subcellular location">
    <subcellularLocation>
        <location evidence="1">Cell envelope</location>
    </subcellularLocation>
</comment>
<evidence type="ECO:0000313" key="3">
    <source>
        <dbReference type="EMBL" id="OQS37304.1"/>
    </source>
</evidence>
<dbReference type="Gene3D" id="2.40.30.170">
    <property type="match status" value="1"/>
</dbReference>
<dbReference type="PANTHER" id="PTHR32347">
    <property type="entry name" value="EFFLUX SYSTEM COMPONENT YKNX-RELATED"/>
    <property type="match status" value="1"/>
</dbReference>
<sequence>MGHADRSRELAGLLQLLHRARDAVSAEQLGFIIVNESQQLLPYRQAAVWREGLHRHVTALSGLAELDPTAPYMQWLSRVFRHLAEAGGQEAGQDSRLLEAGDLPTALSEDWSSWLPAHALWLPLGEQGAWLLAREMPWSDYERKLAEELAHGYGHALLRFAPRRNWRELAGQWLRPGRKQRRLLIAALLLACMPIRLSVLARGEVTPQNPVLLRAPLSGVIDRIQVQPNQRVKAGDPLFDLDATSLAGQFAMAARERDAAQESFRASAQLAVTDDKGKLAMAQDRAKLEEKSIAAEYTGLELQRLHVTAPSAGVVVFSDRNDWQGKAVTVGEKVMTLADPAHVELAAWLPAAEAIDVAPGDKITLYPNASPTESYDAEIIRVAYKAEAVEGGLLAYRLQARFVDGDKPRLGQMGTARVYGDWVPLIYYALRRPLTAARQWLGW</sequence>
<protein>
    <submittedName>
        <fullName evidence="3">Secretion protein HylD</fullName>
    </submittedName>
</protein>
<dbReference type="Gene3D" id="1.10.287.470">
    <property type="entry name" value="Helix hairpin bin"/>
    <property type="match status" value="1"/>
</dbReference>
<dbReference type="PANTHER" id="PTHR32347:SF23">
    <property type="entry name" value="BLL5650 PROTEIN"/>
    <property type="match status" value="1"/>
</dbReference>
<comment type="caution">
    <text evidence="3">The sequence shown here is derived from an EMBL/GenBank/DDBJ whole genome shotgun (WGS) entry which is preliminary data.</text>
</comment>
<proteinExistence type="predicted"/>
<gene>
    <name evidence="3" type="ORF">B0T45_14440</name>
</gene>
<keyword evidence="2" id="KW-0175">Coiled coil</keyword>
<evidence type="ECO:0000256" key="2">
    <source>
        <dbReference type="ARBA" id="ARBA00023054"/>
    </source>
</evidence>
<reference evidence="3 4" key="1">
    <citation type="submission" date="2017-02" db="EMBL/GenBank/DDBJ databases">
        <title>Chromobacterium haemolyticum H5244.</title>
        <authorList>
            <person name="Gulvik C.A."/>
        </authorList>
    </citation>
    <scope>NUCLEOTIDE SEQUENCE [LARGE SCALE GENOMIC DNA]</scope>
    <source>
        <strain evidence="3 4">H5244</strain>
    </source>
</reference>
<evidence type="ECO:0000256" key="1">
    <source>
        <dbReference type="ARBA" id="ARBA00004196"/>
    </source>
</evidence>
<dbReference type="RefSeq" id="WP_081555959.1">
    <property type="nucleotide sequence ID" value="NZ_MUKV01000019.1"/>
</dbReference>